<evidence type="ECO:0000313" key="3">
    <source>
        <dbReference type="Proteomes" id="UP000000724"/>
    </source>
</evidence>
<name>B6GY02_PENRW</name>
<accession>B6GY02</accession>
<organism evidence="2 3">
    <name type="scientific">Penicillium rubens (strain ATCC 28089 / DSM 1075 / NRRL 1951 / Wisconsin 54-1255)</name>
    <name type="common">Penicillium chrysogenum</name>
    <dbReference type="NCBI Taxonomy" id="500485"/>
    <lineage>
        <taxon>Eukaryota</taxon>
        <taxon>Fungi</taxon>
        <taxon>Dikarya</taxon>
        <taxon>Ascomycota</taxon>
        <taxon>Pezizomycotina</taxon>
        <taxon>Eurotiomycetes</taxon>
        <taxon>Eurotiomycetidae</taxon>
        <taxon>Eurotiales</taxon>
        <taxon>Aspergillaceae</taxon>
        <taxon>Penicillium</taxon>
        <taxon>Penicillium chrysogenum species complex</taxon>
    </lineage>
</organism>
<feature type="region of interest" description="Disordered" evidence="1">
    <location>
        <begin position="1"/>
        <end position="25"/>
    </location>
</feature>
<dbReference type="Proteomes" id="UP000000724">
    <property type="component" value="Contig Pc00c12"/>
</dbReference>
<dbReference type="VEuPathDB" id="FungiDB:PCH_Pc12g08330"/>
<dbReference type="AlphaFoldDB" id="B6GY02"/>
<dbReference type="EMBL" id="AM920427">
    <property type="protein sequence ID" value="CAP80460.1"/>
    <property type="molecule type" value="Genomic_DNA"/>
</dbReference>
<sequence>MEPPKGSSFGSANTTSSTKITSGLQCGRAKIQKHQRYLNKSGRPQEVTLFYVADEATCAETSHQGIASRKNKYSISLRIKAGKTVTEYWGTPHSHITCGATKLLDRNIRSYAGKKFPENEMVMPDKYLHYDQKKELRRTGLGRGPKGSNKVLN</sequence>
<proteinExistence type="predicted"/>
<keyword evidence="3" id="KW-1185">Reference proteome</keyword>
<reference evidence="2 3" key="1">
    <citation type="journal article" date="2008" name="Nat. Biotechnol.">
        <title>Genome sequencing and analysis of the filamentous fungus Penicillium chrysogenum.</title>
        <authorList>
            <person name="van den Berg M.A."/>
            <person name="Albang R."/>
            <person name="Albermann K."/>
            <person name="Badger J.H."/>
            <person name="Daran J.-M."/>
            <person name="Driessen A.J.M."/>
            <person name="Garcia-Estrada C."/>
            <person name="Fedorova N.D."/>
            <person name="Harris D.M."/>
            <person name="Heijne W.H.M."/>
            <person name="Joardar V.S."/>
            <person name="Kiel J.A.K.W."/>
            <person name="Kovalchuk A."/>
            <person name="Martin J.F."/>
            <person name="Nierman W.C."/>
            <person name="Nijland J.G."/>
            <person name="Pronk J.T."/>
            <person name="Roubos J.A."/>
            <person name="van der Klei I.J."/>
            <person name="van Peij N.N.M.E."/>
            <person name="Veenhuis M."/>
            <person name="von Doehren H."/>
            <person name="Wagner C."/>
            <person name="Wortman J.R."/>
            <person name="Bovenberg R.A.L."/>
        </authorList>
    </citation>
    <scope>NUCLEOTIDE SEQUENCE [LARGE SCALE GENOMIC DNA]</scope>
    <source>
        <strain evidence="3">ATCC 28089 / DSM 1075 / NRRL 1951 / Wisconsin 54-1255</strain>
    </source>
</reference>
<gene>
    <name evidence="2" type="ORF">Pc12g08330</name>
    <name evidence="2" type="ORF">PCH_Pc12g08330</name>
</gene>
<protein>
    <submittedName>
        <fullName evidence="2">Uncharacterized protein</fullName>
    </submittedName>
</protein>
<dbReference type="HOGENOM" id="CLU_1713897_0_0_1"/>
<dbReference type="OrthoDB" id="10507863at2759"/>
<evidence type="ECO:0000313" key="2">
    <source>
        <dbReference type="EMBL" id="CAP80460.1"/>
    </source>
</evidence>
<evidence type="ECO:0000256" key="1">
    <source>
        <dbReference type="SAM" id="MobiDB-lite"/>
    </source>
</evidence>
<feature type="compositionally biased region" description="Polar residues" evidence="1">
    <location>
        <begin position="8"/>
        <end position="24"/>
    </location>
</feature>